<feature type="transmembrane region" description="Helical" evidence="1">
    <location>
        <begin position="38"/>
        <end position="57"/>
    </location>
</feature>
<feature type="transmembrane region" description="Helical" evidence="1">
    <location>
        <begin position="12"/>
        <end position="32"/>
    </location>
</feature>
<gene>
    <name evidence="2" type="ORF">CM19_07040</name>
</gene>
<evidence type="ECO:0000313" key="3">
    <source>
        <dbReference type="Proteomes" id="UP000024332"/>
    </source>
</evidence>
<feature type="transmembrane region" description="Helical" evidence="1">
    <location>
        <begin position="122"/>
        <end position="145"/>
    </location>
</feature>
<feature type="transmembrane region" description="Helical" evidence="1">
    <location>
        <begin position="223"/>
        <end position="245"/>
    </location>
</feature>
<dbReference type="InterPro" id="IPR052528">
    <property type="entry name" value="Sugar_transport-like"/>
</dbReference>
<keyword evidence="1" id="KW-1133">Transmembrane helix</keyword>
<feature type="transmembrane region" description="Helical" evidence="1">
    <location>
        <begin position="349"/>
        <end position="367"/>
    </location>
</feature>
<dbReference type="InterPro" id="IPR011701">
    <property type="entry name" value="MFS"/>
</dbReference>
<sequence length="380" mass="41949">MKPLRTYVVIKNFALNLVQPFISFTSVISGILGEQLGLISSASSFLPSIMQFLLGFSRTSGKSLVVYGTVLSAIGWILLALVPFNLAFTLIYLFLESSLGISLFGWYLIMEKVSRTSRGKTLATYSFYSTLGGLAATLITGLIVGGRTQDIRYFFGITGGLILLDVYFAIKFDVDAVSVKSRVRKLPSEIKKYLAISFIFFTVWSLAWPLFPLAQYYIFSMNYFNIAIIDVISLSSTLVIQRWVGSLVDKNRKMMMFLGRLSLAAFPLAYALSTNIWEIYASQLVSGFTSSINSTAYLSYLYDSSDDVRKSLGYVNLVQGIAEIVGSSLGSILASVFIASMGIFGIRELLGLVGGLRIFASFLYLILKEPKPFKKPIQVG</sequence>
<feature type="transmembrane region" description="Helical" evidence="1">
    <location>
        <begin position="314"/>
        <end position="343"/>
    </location>
</feature>
<dbReference type="AlphaFoldDB" id="A0A031LQI8"/>
<dbReference type="PANTHER" id="PTHR23526">
    <property type="entry name" value="INTEGRAL MEMBRANE TRANSPORT PROTEIN-RELATED"/>
    <property type="match status" value="1"/>
</dbReference>
<feature type="transmembrane region" description="Helical" evidence="1">
    <location>
        <begin position="90"/>
        <end position="110"/>
    </location>
</feature>
<organism evidence="2 3">
    <name type="scientific">Candidatus Acidianus copahuensis</name>
    <dbReference type="NCBI Taxonomy" id="1160895"/>
    <lineage>
        <taxon>Archaea</taxon>
        <taxon>Thermoproteota</taxon>
        <taxon>Thermoprotei</taxon>
        <taxon>Sulfolobales</taxon>
        <taxon>Sulfolobaceae</taxon>
        <taxon>Acidianus</taxon>
    </lineage>
</organism>
<dbReference type="EMBL" id="JFZT01000040">
    <property type="protein sequence ID" value="EZQ06694.1"/>
    <property type="molecule type" value="Genomic_DNA"/>
</dbReference>
<evidence type="ECO:0000313" key="2">
    <source>
        <dbReference type="EMBL" id="EZQ06694.1"/>
    </source>
</evidence>
<name>A0A031LQI8_9CREN</name>
<dbReference type="Proteomes" id="UP000024332">
    <property type="component" value="Unassembled WGS sequence"/>
</dbReference>
<feature type="transmembrane region" description="Helical" evidence="1">
    <location>
        <begin position="193"/>
        <end position="211"/>
    </location>
</feature>
<dbReference type="PANTHER" id="PTHR23526:SF2">
    <property type="entry name" value="MAJOR FACILITATOR SUPERFAMILY (MFS) PROFILE DOMAIN-CONTAINING PROTEIN"/>
    <property type="match status" value="1"/>
</dbReference>
<proteinExistence type="predicted"/>
<dbReference type="SUPFAM" id="SSF103473">
    <property type="entry name" value="MFS general substrate transporter"/>
    <property type="match status" value="1"/>
</dbReference>
<feature type="transmembrane region" description="Helical" evidence="1">
    <location>
        <begin position="151"/>
        <end position="172"/>
    </location>
</feature>
<comment type="caution">
    <text evidence="2">The sequence shown here is derived from an EMBL/GenBank/DDBJ whole genome shotgun (WGS) entry which is preliminary data.</text>
</comment>
<dbReference type="Pfam" id="PF07690">
    <property type="entry name" value="MFS_1"/>
    <property type="match status" value="1"/>
</dbReference>
<accession>A0A031LQI8</accession>
<dbReference type="STRING" id="1160895.CM19_07040"/>
<reference evidence="2 3" key="1">
    <citation type="submission" date="2014-03" db="EMBL/GenBank/DDBJ databases">
        <title>Draft genome sequence of the novel thermoacidophilic archaea Acidianus copahuensis ALE1 strain, isolated from Copahue volcanic area in Neuquen Argentina.</title>
        <authorList>
            <person name="Urbieta M.S."/>
            <person name="Rascovan N."/>
            <person name="Castro C."/>
            <person name="Revale S."/>
            <person name="Giaveno M.A."/>
            <person name="Vazquez M.P."/>
            <person name="Donati E.R."/>
        </authorList>
    </citation>
    <scope>NUCLEOTIDE SEQUENCE [LARGE SCALE GENOMIC DNA]</scope>
    <source>
        <strain evidence="2 3">ALE1</strain>
    </source>
</reference>
<dbReference type="InterPro" id="IPR036259">
    <property type="entry name" value="MFS_trans_sf"/>
</dbReference>
<keyword evidence="3" id="KW-1185">Reference proteome</keyword>
<protein>
    <submittedName>
        <fullName evidence="2">MFS transporter</fullName>
    </submittedName>
</protein>
<dbReference type="Gene3D" id="1.20.1250.20">
    <property type="entry name" value="MFS general substrate transporter like domains"/>
    <property type="match status" value="2"/>
</dbReference>
<feature type="transmembrane region" description="Helical" evidence="1">
    <location>
        <begin position="64"/>
        <end position="84"/>
    </location>
</feature>
<evidence type="ECO:0000256" key="1">
    <source>
        <dbReference type="SAM" id="Phobius"/>
    </source>
</evidence>
<dbReference type="GO" id="GO:0022857">
    <property type="term" value="F:transmembrane transporter activity"/>
    <property type="evidence" value="ECO:0007669"/>
    <property type="project" value="InterPro"/>
</dbReference>
<feature type="transmembrane region" description="Helical" evidence="1">
    <location>
        <begin position="257"/>
        <end position="277"/>
    </location>
</feature>
<dbReference type="OrthoDB" id="117970at2157"/>
<dbReference type="RefSeq" id="WP_048099665.1">
    <property type="nucleotide sequence ID" value="NZ_JFZT01000040.1"/>
</dbReference>
<keyword evidence="1" id="KW-0812">Transmembrane</keyword>
<keyword evidence="1" id="KW-0472">Membrane</keyword>